<dbReference type="Proteomes" id="UP000622245">
    <property type="component" value="Unassembled WGS sequence"/>
</dbReference>
<reference evidence="1 2" key="1">
    <citation type="submission" date="2021-01" db="EMBL/GenBank/DDBJ databases">
        <title>Draft genome sequence of Micromonospora sp. strain STR1s_6.</title>
        <authorList>
            <person name="Karlyshev A."/>
            <person name="Jawad R."/>
        </authorList>
    </citation>
    <scope>NUCLEOTIDE SEQUENCE [LARGE SCALE GENOMIC DNA]</scope>
    <source>
        <strain evidence="1 2">STR1S-6</strain>
    </source>
</reference>
<name>A0ABS1YR36_9ACTN</name>
<accession>A0ABS1YR36</accession>
<feature type="non-terminal residue" evidence="1">
    <location>
        <position position="65"/>
    </location>
</feature>
<gene>
    <name evidence="1" type="ORF">JM949_34245</name>
</gene>
<evidence type="ECO:0000313" key="2">
    <source>
        <dbReference type="Proteomes" id="UP000622245"/>
    </source>
</evidence>
<keyword evidence="2" id="KW-1185">Reference proteome</keyword>
<protein>
    <submittedName>
        <fullName evidence="1">Glycosyltransferase family 1 protein</fullName>
    </submittedName>
</protein>
<dbReference type="EMBL" id="JAEVHL010000382">
    <property type="protein sequence ID" value="MBM0279887.1"/>
    <property type="molecule type" value="Genomic_DNA"/>
</dbReference>
<comment type="caution">
    <text evidence="1">The sequence shown here is derived from an EMBL/GenBank/DDBJ whole genome shotgun (WGS) entry which is preliminary data.</text>
</comment>
<organism evidence="1 2">
    <name type="scientific">Micromonospora tarensis</name>
    <dbReference type="NCBI Taxonomy" id="2806100"/>
    <lineage>
        <taxon>Bacteria</taxon>
        <taxon>Bacillati</taxon>
        <taxon>Actinomycetota</taxon>
        <taxon>Actinomycetes</taxon>
        <taxon>Micromonosporales</taxon>
        <taxon>Micromonosporaceae</taxon>
        <taxon>Micromonospora</taxon>
    </lineage>
</organism>
<sequence>MHVVLPGDIDDPAAPSGGNTYDRRICAGLGEHGWTVHEHAVPGAWPRPDPADRAALAALLAAAAG</sequence>
<proteinExistence type="predicted"/>
<evidence type="ECO:0000313" key="1">
    <source>
        <dbReference type="EMBL" id="MBM0279887.1"/>
    </source>
</evidence>